<comment type="caution">
    <text evidence="3">The sequence shown here is derived from an EMBL/GenBank/DDBJ whole genome shotgun (WGS) entry which is preliminary data.</text>
</comment>
<dbReference type="InterPro" id="IPR052729">
    <property type="entry name" value="Acyl/Acetyltrans_Enzymes"/>
</dbReference>
<name>A0ABP8ME47_9BACT</name>
<dbReference type="PANTHER" id="PTHR47237">
    <property type="entry name" value="SLL0310 PROTEIN"/>
    <property type="match status" value="1"/>
</dbReference>
<dbReference type="PROSITE" id="PS51186">
    <property type="entry name" value="GNAT"/>
    <property type="match status" value="1"/>
</dbReference>
<protein>
    <recommendedName>
        <fullName evidence="2">N-acetyltransferase domain-containing protein</fullName>
    </recommendedName>
</protein>
<proteinExistence type="predicted"/>
<feature type="domain" description="N-acetyltransferase" evidence="2">
    <location>
        <begin position="2"/>
        <end position="140"/>
    </location>
</feature>
<feature type="compositionally biased region" description="Polar residues" evidence="1">
    <location>
        <begin position="130"/>
        <end position="143"/>
    </location>
</feature>
<feature type="region of interest" description="Disordered" evidence="1">
    <location>
        <begin position="124"/>
        <end position="143"/>
    </location>
</feature>
<organism evidence="3 4">
    <name type="scientific">Novipirellula rosea</name>
    <dbReference type="NCBI Taxonomy" id="1031540"/>
    <lineage>
        <taxon>Bacteria</taxon>
        <taxon>Pseudomonadati</taxon>
        <taxon>Planctomycetota</taxon>
        <taxon>Planctomycetia</taxon>
        <taxon>Pirellulales</taxon>
        <taxon>Pirellulaceae</taxon>
        <taxon>Novipirellula</taxon>
    </lineage>
</organism>
<dbReference type="EMBL" id="BAABGA010000017">
    <property type="protein sequence ID" value="GAA4449063.1"/>
    <property type="molecule type" value="Genomic_DNA"/>
</dbReference>
<dbReference type="SUPFAM" id="SSF55729">
    <property type="entry name" value="Acyl-CoA N-acyltransferases (Nat)"/>
    <property type="match status" value="1"/>
</dbReference>
<dbReference type="InterPro" id="IPR016181">
    <property type="entry name" value="Acyl_CoA_acyltransferase"/>
</dbReference>
<accession>A0ABP8ME47</accession>
<evidence type="ECO:0000313" key="3">
    <source>
        <dbReference type="EMBL" id="GAA4449063.1"/>
    </source>
</evidence>
<gene>
    <name evidence="3" type="ORF">GCM10023156_13110</name>
</gene>
<dbReference type="InterPro" id="IPR000182">
    <property type="entry name" value="GNAT_dom"/>
</dbReference>
<evidence type="ECO:0000313" key="4">
    <source>
        <dbReference type="Proteomes" id="UP001500840"/>
    </source>
</evidence>
<dbReference type="Gene3D" id="3.40.630.30">
    <property type="match status" value="1"/>
</dbReference>
<dbReference type="CDD" id="cd04301">
    <property type="entry name" value="NAT_SF"/>
    <property type="match status" value="1"/>
</dbReference>
<sequence length="207" mass="23265">MLMIRTLTGHDIPFALALCRKAGWNQLQADWLRLFAYEPDGCFVAELDGQIVGTVTTTRYGTDLAWIGMMLVDDRYRRRGIATSLMNASLSYLRDIGVGCIKLDATPEGQLVYERLGFQPEGSFHRWSRNGETSPRLSPSRPSDQLVKSHLQLDQTAFATDRSAWLMQLARSLGFEPVRDLTRMRIGSMPTSPEMKFQFALTDPGTG</sequence>
<dbReference type="Proteomes" id="UP001500840">
    <property type="component" value="Unassembled WGS sequence"/>
</dbReference>
<dbReference type="Pfam" id="PF00583">
    <property type="entry name" value="Acetyltransf_1"/>
    <property type="match status" value="1"/>
</dbReference>
<evidence type="ECO:0000256" key="1">
    <source>
        <dbReference type="SAM" id="MobiDB-lite"/>
    </source>
</evidence>
<reference evidence="4" key="1">
    <citation type="journal article" date="2019" name="Int. J. Syst. Evol. Microbiol.">
        <title>The Global Catalogue of Microorganisms (GCM) 10K type strain sequencing project: providing services to taxonomists for standard genome sequencing and annotation.</title>
        <authorList>
            <consortium name="The Broad Institute Genomics Platform"/>
            <consortium name="The Broad Institute Genome Sequencing Center for Infectious Disease"/>
            <person name="Wu L."/>
            <person name="Ma J."/>
        </authorList>
    </citation>
    <scope>NUCLEOTIDE SEQUENCE [LARGE SCALE GENOMIC DNA]</scope>
    <source>
        <strain evidence="4">JCM 17759</strain>
    </source>
</reference>
<dbReference type="PANTHER" id="PTHR47237:SF2">
    <property type="entry name" value="BLL4206 PROTEIN"/>
    <property type="match status" value="1"/>
</dbReference>
<keyword evidence="4" id="KW-1185">Reference proteome</keyword>
<evidence type="ECO:0000259" key="2">
    <source>
        <dbReference type="PROSITE" id="PS51186"/>
    </source>
</evidence>